<protein>
    <submittedName>
        <fullName evidence="4">PiggyBac transposable element-derived protein 2-like</fullName>
    </submittedName>
</protein>
<evidence type="ECO:0000256" key="1">
    <source>
        <dbReference type="SAM" id="SignalP"/>
    </source>
</evidence>
<dbReference type="Pfam" id="PF13843">
    <property type="entry name" value="DDE_Tnp_1_7"/>
    <property type="match status" value="2"/>
</dbReference>
<evidence type="ECO:0000259" key="2">
    <source>
        <dbReference type="Pfam" id="PF13843"/>
    </source>
</evidence>
<reference evidence="4" key="1">
    <citation type="submission" date="2025-08" db="UniProtKB">
        <authorList>
            <consortium name="RefSeq"/>
        </authorList>
    </citation>
    <scope>IDENTIFICATION</scope>
</reference>
<evidence type="ECO:0000313" key="3">
    <source>
        <dbReference type="Proteomes" id="UP001652625"/>
    </source>
</evidence>
<dbReference type="InterPro" id="IPR029526">
    <property type="entry name" value="PGBD"/>
</dbReference>
<feature type="chain" id="PRO_5047473009" evidence="1">
    <location>
        <begin position="26"/>
        <end position="519"/>
    </location>
</feature>
<proteinExistence type="predicted"/>
<dbReference type="Proteomes" id="UP001652625">
    <property type="component" value="Chromosome 14"/>
</dbReference>
<accession>A0ABM4DHZ5</accession>
<dbReference type="PANTHER" id="PTHR47272">
    <property type="entry name" value="DDE_TNP_1_7 DOMAIN-CONTAINING PROTEIN"/>
    <property type="match status" value="1"/>
</dbReference>
<dbReference type="PANTHER" id="PTHR47272:SF1">
    <property type="entry name" value="PIGGYBAC TRANSPOSABLE ELEMENT-DERIVED PROTEIN 3-LIKE"/>
    <property type="match status" value="1"/>
</dbReference>
<evidence type="ECO:0000313" key="4">
    <source>
        <dbReference type="RefSeq" id="XP_065674110.1"/>
    </source>
</evidence>
<organism evidence="3 4">
    <name type="scientific">Hydra vulgaris</name>
    <name type="common">Hydra</name>
    <name type="synonym">Hydra attenuata</name>
    <dbReference type="NCBI Taxonomy" id="6087"/>
    <lineage>
        <taxon>Eukaryota</taxon>
        <taxon>Metazoa</taxon>
        <taxon>Cnidaria</taxon>
        <taxon>Hydrozoa</taxon>
        <taxon>Hydroidolina</taxon>
        <taxon>Anthoathecata</taxon>
        <taxon>Aplanulata</taxon>
        <taxon>Hydridae</taxon>
        <taxon>Hydra</taxon>
    </lineage>
</organism>
<keyword evidence="3" id="KW-1185">Reference proteome</keyword>
<sequence length="519" mass="60236">MTGGLHIGMAFLSLVGGLLEDSGYCDDITKADQPEFSDVSDLSCESDEDFITSESESVYANSESDSDVFDCNDQQQALQLSFEADDIKQINLPFQNSNDEEDNMNVISDEPISYVKRFLADELLQNIVDESNKYALQKNIEKNLHLDKNELEQFIGILYLMSIVKLPSTRMYWRNELYFEKVASVMTLNRFEKIKLFLHCNDDMQHPENCTDKLYKIHPIVNMLKKSFISLKHEEIMCIDEQTVPFKGRSLLKQYNPQKPKKWGCNTIDVCKGQPDLKASGNIVMHLLVNVQRHKWHKLFFVNWYTGLELIKTLYDQGIAWTETVRTNRLPNLNMPTDGELKKEVKRPSVVTTYNKYIGGVDLLDGMLSLYRIHIRSKKWYHKLIWHFFDLIVVQAWILYCRDMKKAQALKKDILQLRMFKLKVAKCLVQSNKVSSSRRGRPSTSVDHLYRAKEKRGPDANIPEPSTSKDNIGHFSYFIDKKGCCKYPDCTGITKAFCEKCKVHLWFTPNSNCFRTFHE</sequence>
<feature type="signal peptide" evidence="1">
    <location>
        <begin position="1"/>
        <end position="25"/>
    </location>
</feature>
<name>A0ABM4DHZ5_HYDVU</name>
<feature type="domain" description="PiggyBac transposable element-derived protein" evidence="2">
    <location>
        <begin position="111"/>
        <end position="336"/>
    </location>
</feature>
<dbReference type="RefSeq" id="XP_065674110.1">
    <property type="nucleotide sequence ID" value="XM_065818038.1"/>
</dbReference>
<dbReference type="GeneID" id="136091054"/>
<keyword evidence="1" id="KW-0732">Signal</keyword>
<gene>
    <name evidence="4" type="primary">LOC136091054</name>
</gene>
<feature type="domain" description="PiggyBac transposable element-derived protein" evidence="2">
    <location>
        <begin position="343"/>
        <end position="397"/>
    </location>
</feature>